<evidence type="ECO:0000313" key="3">
    <source>
        <dbReference type="Proteomes" id="UP001055286"/>
    </source>
</evidence>
<keyword evidence="1" id="KW-0175">Coiled coil</keyword>
<dbReference type="Proteomes" id="UP001055286">
    <property type="component" value="Unassembled WGS sequence"/>
</dbReference>
<protein>
    <submittedName>
        <fullName evidence="2">Uncharacterized protein</fullName>
    </submittedName>
</protein>
<accession>A0AA37M841</accession>
<dbReference type="RefSeq" id="WP_238193128.1">
    <property type="nucleotide sequence ID" value="NZ_BPQJ01000047.1"/>
</dbReference>
<evidence type="ECO:0000313" key="2">
    <source>
        <dbReference type="EMBL" id="GJD65767.1"/>
    </source>
</evidence>
<comment type="caution">
    <text evidence="2">The sequence shown here is derived from an EMBL/GenBank/DDBJ whole genome shotgun (WGS) entry which is preliminary data.</text>
</comment>
<gene>
    <name evidence="2" type="ORF">MPEAHAMD_5962</name>
</gene>
<reference evidence="2" key="2">
    <citation type="submission" date="2021-08" db="EMBL/GenBank/DDBJ databases">
        <authorList>
            <person name="Tani A."/>
            <person name="Ola A."/>
            <person name="Ogura Y."/>
            <person name="Katsura K."/>
            <person name="Hayashi T."/>
        </authorList>
    </citation>
    <scope>NUCLEOTIDE SEQUENCE</scope>
    <source>
        <strain evidence="2">JCM 32048</strain>
    </source>
</reference>
<evidence type="ECO:0000256" key="1">
    <source>
        <dbReference type="SAM" id="Coils"/>
    </source>
</evidence>
<sequence>MAGHGSAVCGEVGAGLFGALLAADGAARAAREQAAWARADAAAEDAVHALGQRLLRAQARERELLQEIAALRAEAQAQRSRACRAEGQLLGLRRRSAA</sequence>
<reference evidence="2" key="1">
    <citation type="journal article" date="2016" name="Front. Microbiol.">
        <title>Genome Sequence of the Piezophilic, Mesophilic Sulfate-Reducing Bacterium Desulfovibrio indicus J2T.</title>
        <authorList>
            <person name="Cao J."/>
            <person name="Maignien L."/>
            <person name="Shao Z."/>
            <person name="Alain K."/>
            <person name="Jebbar M."/>
        </authorList>
    </citation>
    <scope>NUCLEOTIDE SEQUENCE</scope>
    <source>
        <strain evidence="2">JCM 32048</strain>
    </source>
</reference>
<dbReference type="EMBL" id="BPQJ01000047">
    <property type="protein sequence ID" value="GJD65767.1"/>
    <property type="molecule type" value="Genomic_DNA"/>
</dbReference>
<feature type="coiled-coil region" evidence="1">
    <location>
        <begin position="54"/>
        <end position="81"/>
    </location>
</feature>
<keyword evidence="3" id="KW-1185">Reference proteome</keyword>
<proteinExistence type="predicted"/>
<dbReference type="AlphaFoldDB" id="A0AA37M841"/>
<organism evidence="2 3">
    <name type="scientific">Methylobacterium frigidaeris</name>
    <dbReference type="NCBI Taxonomy" id="2038277"/>
    <lineage>
        <taxon>Bacteria</taxon>
        <taxon>Pseudomonadati</taxon>
        <taxon>Pseudomonadota</taxon>
        <taxon>Alphaproteobacteria</taxon>
        <taxon>Hyphomicrobiales</taxon>
        <taxon>Methylobacteriaceae</taxon>
        <taxon>Methylobacterium</taxon>
    </lineage>
</organism>
<name>A0AA37M841_9HYPH</name>